<name>A0ABW2GI40_9ACTN</name>
<protein>
    <submittedName>
        <fullName evidence="1">Uncharacterized protein</fullName>
    </submittedName>
</protein>
<organism evidence="1 2">
    <name type="scientific">Streptomyces polyrhachis</name>
    <dbReference type="NCBI Taxonomy" id="1282885"/>
    <lineage>
        <taxon>Bacteria</taxon>
        <taxon>Bacillati</taxon>
        <taxon>Actinomycetota</taxon>
        <taxon>Actinomycetes</taxon>
        <taxon>Kitasatosporales</taxon>
        <taxon>Streptomycetaceae</taxon>
        <taxon>Streptomyces</taxon>
    </lineage>
</organism>
<gene>
    <name evidence="1" type="ORF">ACFQLX_13700</name>
</gene>
<dbReference type="RefSeq" id="WP_386414782.1">
    <property type="nucleotide sequence ID" value="NZ_JBHSZO010000019.1"/>
</dbReference>
<evidence type="ECO:0000313" key="2">
    <source>
        <dbReference type="Proteomes" id="UP001596413"/>
    </source>
</evidence>
<keyword evidence="2" id="KW-1185">Reference proteome</keyword>
<comment type="caution">
    <text evidence="1">The sequence shown here is derived from an EMBL/GenBank/DDBJ whole genome shotgun (WGS) entry which is preliminary data.</text>
</comment>
<accession>A0ABW2GI40</accession>
<sequence>MSIYLFRLGQWAFRRRRLVLAVMALAKSTFWYHPQWFATYVPHPDIEGEKLTVRRH</sequence>
<reference evidence="2" key="1">
    <citation type="journal article" date="2019" name="Int. J. Syst. Evol. Microbiol.">
        <title>The Global Catalogue of Microorganisms (GCM) 10K type strain sequencing project: providing services to taxonomists for standard genome sequencing and annotation.</title>
        <authorList>
            <consortium name="The Broad Institute Genomics Platform"/>
            <consortium name="The Broad Institute Genome Sequencing Center for Infectious Disease"/>
            <person name="Wu L."/>
            <person name="Ma J."/>
        </authorList>
    </citation>
    <scope>NUCLEOTIDE SEQUENCE [LARGE SCALE GENOMIC DNA]</scope>
    <source>
        <strain evidence="2">CGMCC 1.13681</strain>
    </source>
</reference>
<dbReference type="Proteomes" id="UP001596413">
    <property type="component" value="Unassembled WGS sequence"/>
</dbReference>
<dbReference type="EMBL" id="JBHSZO010000019">
    <property type="protein sequence ID" value="MFC7219213.1"/>
    <property type="molecule type" value="Genomic_DNA"/>
</dbReference>
<evidence type="ECO:0000313" key="1">
    <source>
        <dbReference type="EMBL" id="MFC7219213.1"/>
    </source>
</evidence>
<proteinExistence type="predicted"/>